<comment type="caution">
    <text evidence="8">The sequence shown here is derived from an EMBL/GenBank/DDBJ whole genome shotgun (WGS) entry which is preliminary data.</text>
</comment>
<organism evidence="8 9">
    <name type="scientific">Naegleria lovaniensis</name>
    <name type="common">Amoeba</name>
    <dbReference type="NCBI Taxonomy" id="51637"/>
    <lineage>
        <taxon>Eukaryota</taxon>
        <taxon>Discoba</taxon>
        <taxon>Heterolobosea</taxon>
        <taxon>Tetramitia</taxon>
        <taxon>Eutetramitia</taxon>
        <taxon>Vahlkampfiidae</taxon>
        <taxon>Naegleria</taxon>
    </lineage>
</organism>
<feature type="transmembrane region" description="Helical" evidence="6">
    <location>
        <begin position="204"/>
        <end position="226"/>
    </location>
</feature>
<feature type="transmembrane region" description="Helical" evidence="6">
    <location>
        <begin position="380"/>
        <end position="397"/>
    </location>
</feature>
<dbReference type="EMBL" id="PYSW02000012">
    <property type="protein sequence ID" value="KAG2387521.1"/>
    <property type="molecule type" value="Genomic_DNA"/>
</dbReference>
<feature type="region of interest" description="Disordered" evidence="5">
    <location>
        <begin position="60"/>
        <end position="92"/>
    </location>
</feature>
<feature type="transmembrane region" description="Helical" evidence="6">
    <location>
        <begin position="435"/>
        <end position="454"/>
    </location>
</feature>
<evidence type="ECO:0000256" key="6">
    <source>
        <dbReference type="SAM" id="Phobius"/>
    </source>
</evidence>
<evidence type="ECO:0000313" key="8">
    <source>
        <dbReference type="EMBL" id="KAG2387521.1"/>
    </source>
</evidence>
<evidence type="ECO:0000256" key="1">
    <source>
        <dbReference type="ARBA" id="ARBA00004141"/>
    </source>
</evidence>
<evidence type="ECO:0000256" key="3">
    <source>
        <dbReference type="ARBA" id="ARBA00022989"/>
    </source>
</evidence>
<feature type="transmembrane region" description="Helical" evidence="6">
    <location>
        <begin position="312"/>
        <end position="335"/>
    </location>
</feature>
<gene>
    <name evidence="8" type="ORF">C9374_001115</name>
</gene>
<name>A0AA88KNF9_NAELO</name>
<keyword evidence="2 6" id="KW-0812">Transmembrane</keyword>
<evidence type="ECO:0000256" key="2">
    <source>
        <dbReference type="ARBA" id="ARBA00022692"/>
    </source>
</evidence>
<evidence type="ECO:0000256" key="4">
    <source>
        <dbReference type="ARBA" id="ARBA00023136"/>
    </source>
</evidence>
<feature type="transmembrane region" description="Helical" evidence="6">
    <location>
        <begin position="232"/>
        <end position="252"/>
    </location>
</feature>
<evidence type="ECO:0000259" key="7">
    <source>
        <dbReference type="Pfam" id="PF00892"/>
    </source>
</evidence>
<dbReference type="InterPro" id="IPR000620">
    <property type="entry name" value="EamA_dom"/>
</dbReference>
<dbReference type="GeneID" id="68093571"/>
<feature type="transmembrane region" description="Helical" evidence="6">
    <location>
        <begin position="409"/>
        <end position="429"/>
    </location>
</feature>
<feature type="domain" description="EamA" evidence="7">
    <location>
        <begin position="123"/>
        <end position="275"/>
    </location>
</feature>
<dbReference type="AlphaFoldDB" id="A0AA88KNF9"/>
<proteinExistence type="predicted"/>
<dbReference type="Pfam" id="PF00892">
    <property type="entry name" value="EamA"/>
    <property type="match status" value="2"/>
</dbReference>
<dbReference type="PANTHER" id="PTHR31218">
    <property type="entry name" value="WAT1-RELATED PROTEIN"/>
    <property type="match status" value="1"/>
</dbReference>
<evidence type="ECO:0000256" key="5">
    <source>
        <dbReference type="SAM" id="MobiDB-lite"/>
    </source>
</evidence>
<feature type="transmembrane region" description="Helical" evidence="6">
    <location>
        <begin position="122"/>
        <end position="145"/>
    </location>
</feature>
<keyword evidence="9" id="KW-1185">Reference proteome</keyword>
<feature type="transmembrane region" description="Helical" evidence="6">
    <location>
        <begin position="347"/>
        <end position="368"/>
    </location>
</feature>
<dbReference type="GO" id="GO:0016020">
    <property type="term" value="C:membrane"/>
    <property type="evidence" value="ECO:0007669"/>
    <property type="project" value="UniProtKB-SubCell"/>
</dbReference>
<accession>A0AA88KNF9</accession>
<feature type="compositionally biased region" description="Polar residues" evidence="5">
    <location>
        <begin position="79"/>
        <end position="92"/>
    </location>
</feature>
<dbReference type="InterPro" id="IPR037185">
    <property type="entry name" value="EmrE-like"/>
</dbReference>
<evidence type="ECO:0000313" key="9">
    <source>
        <dbReference type="Proteomes" id="UP000816034"/>
    </source>
</evidence>
<keyword evidence="4 6" id="KW-0472">Membrane</keyword>
<keyword evidence="3 6" id="KW-1133">Transmembrane helix</keyword>
<feature type="transmembrane region" description="Helical" evidence="6">
    <location>
        <begin position="259"/>
        <end position="283"/>
    </location>
</feature>
<dbReference type="InterPro" id="IPR030184">
    <property type="entry name" value="WAT1-related"/>
</dbReference>
<dbReference type="Proteomes" id="UP000816034">
    <property type="component" value="Unassembled WGS sequence"/>
</dbReference>
<feature type="transmembrane region" description="Helical" evidence="6">
    <location>
        <begin position="151"/>
        <end position="172"/>
    </location>
</feature>
<reference evidence="8 9" key="1">
    <citation type="journal article" date="2018" name="BMC Genomics">
        <title>The genome of Naegleria lovaniensis, the basis for a comparative approach to unravel pathogenicity factors of the human pathogenic amoeba N. fowleri.</title>
        <authorList>
            <person name="Liechti N."/>
            <person name="Schurch N."/>
            <person name="Bruggmann R."/>
            <person name="Wittwer M."/>
        </authorList>
    </citation>
    <scope>NUCLEOTIDE SEQUENCE [LARGE SCALE GENOMIC DNA]</scope>
    <source>
        <strain evidence="8 9">ATCC 30569</strain>
    </source>
</reference>
<feature type="compositionally biased region" description="Low complexity" evidence="5">
    <location>
        <begin position="60"/>
        <end position="69"/>
    </location>
</feature>
<feature type="domain" description="EamA" evidence="7">
    <location>
        <begin position="316"/>
        <end position="452"/>
    </location>
</feature>
<dbReference type="SUPFAM" id="SSF103481">
    <property type="entry name" value="Multidrug resistance efflux transporter EmrE"/>
    <property type="match status" value="2"/>
</dbReference>
<protein>
    <recommendedName>
        <fullName evidence="7">EamA domain-containing protein</fullName>
    </recommendedName>
</protein>
<comment type="subcellular location">
    <subcellularLocation>
        <location evidence="1">Membrane</location>
        <topology evidence="1">Multi-pass membrane protein</topology>
    </subcellularLocation>
</comment>
<dbReference type="GO" id="GO:0022857">
    <property type="term" value="F:transmembrane transporter activity"/>
    <property type="evidence" value="ECO:0007669"/>
    <property type="project" value="InterPro"/>
</dbReference>
<sequence>MDPYHGKELNGCPQQKPDYSCEEYELTEYYQPNSRGIPTYEHTRDYELLENMVDSLSQQTTQLLISSSSSEEEDLSSSHPTTSLDFSHPSNDSLSHESSPSCSRWFQKFKHSFQNFLHSQSYAHLLMMTSLLTFGGFCVLAPQPIRAMQPAIFSLVRSVAITLILLPLSLVVDRTFSFRSRRVLSRIQNPILRLWKMKTPPWKVFKRLVLCGSMNLLNIVLFIVGLDLTNATMAGILQPLVAVEVCFISIVLRRESRGVVKILGVFMSCLGAIAMVGVSTLTATNSEQGGDKPESNGTTTSSNSLREWIQTFSFTIGMALVLLNTLTLALYIVLLKKLTTRIPTVTLSLWTYLGGLYIPLIAACFYIPSFRFYKLNAQSYIGLAYAIVIHGALSLIIKSKAAGLTSPTVIGIYNTLSPMVTTFMTVFISGERVSLWNLPGAVAIVVGLVLVVFSKWREEVRIRKEIKDSSL</sequence>
<dbReference type="RefSeq" id="XP_044551513.1">
    <property type="nucleotide sequence ID" value="XM_044686772.1"/>
</dbReference>